<feature type="compositionally biased region" description="Pro residues" evidence="9">
    <location>
        <begin position="197"/>
        <end position="207"/>
    </location>
</feature>
<dbReference type="Proteomes" id="UP001152803">
    <property type="component" value="Unassembled WGS sequence"/>
</dbReference>
<dbReference type="PANTHER" id="PTHR13678:SF9">
    <property type="entry name" value="VACUOLAR PROTEIN SORTING-ASSOCIATED PROTEIN 37B"/>
    <property type="match status" value="1"/>
</dbReference>
<organism evidence="11 12">
    <name type="scientific">Conger conger</name>
    <name type="common">Conger eel</name>
    <name type="synonym">Muraena conger</name>
    <dbReference type="NCBI Taxonomy" id="82655"/>
    <lineage>
        <taxon>Eukaryota</taxon>
        <taxon>Metazoa</taxon>
        <taxon>Chordata</taxon>
        <taxon>Craniata</taxon>
        <taxon>Vertebrata</taxon>
        <taxon>Euteleostomi</taxon>
        <taxon>Actinopterygii</taxon>
        <taxon>Neopterygii</taxon>
        <taxon>Teleostei</taxon>
        <taxon>Anguilliformes</taxon>
        <taxon>Congridae</taxon>
        <taxon>Conger</taxon>
    </lineage>
</organism>
<sequence length="230" mass="25506">MSGFTEKLSSYTMTQLNELLEDEEKLNKIVQDLEETQGVQQSKDVVLAGNRSLAEQNLLLQPSLDLQKNELTKRYRCLQELFESFQLRKSTLDHKLGSGSMDTLLALLQAEGAKIEEETEKMADLFLDGGQPLESFVDDYQSKRKLAHLRRVKIDRLREMLAPEADTNGSPTPAPRRSPTQPAQPASAQPAGLSGFPYPPCPYPSVPPQTGYASAFLPEGLGPQPGFIMQ</sequence>
<dbReference type="GO" id="GO:0043162">
    <property type="term" value="P:ubiquitin-dependent protein catabolic process via the multivesicular body sorting pathway"/>
    <property type="evidence" value="ECO:0007669"/>
    <property type="project" value="TreeGrafter"/>
</dbReference>
<dbReference type="EMBL" id="JAFJMO010000012">
    <property type="protein sequence ID" value="KAJ8261130.1"/>
    <property type="molecule type" value="Genomic_DNA"/>
</dbReference>
<dbReference type="GO" id="GO:0016236">
    <property type="term" value="P:macroautophagy"/>
    <property type="evidence" value="ECO:0007669"/>
    <property type="project" value="UniProtKB-ARBA"/>
</dbReference>
<evidence type="ECO:0000256" key="3">
    <source>
        <dbReference type="ARBA" id="ARBA00022448"/>
    </source>
</evidence>
<evidence type="ECO:0000313" key="11">
    <source>
        <dbReference type="EMBL" id="KAJ8261130.1"/>
    </source>
</evidence>
<comment type="function">
    <text evidence="7">Component of the ESCRT-I complex, a regulator of vesicular trafficking process. Required for the sorting of endocytic ubiquitinated cargos into multivesicular bodies. May be involved in cell growth and differentiation.</text>
</comment>
<evidence type="ECO:0000256" key="8">
    <source>
        <dbReference type="PROSITE-ProRule" id="PRU00646"/>
    </source>
</evidence>
<evidence type="ECO:0000256" key="1">
    <source>
        <dbReference type="ARBA" id="ARBA00004633"/>
    </source>
</evidence>
<dbReference type="Gene3D" id="1.10.287.660">
    <property type="entry name" value="Helix hairpin bin"/>
    <property type="match status" value="1"/>
</dbReference>
<dbReference type="GO" id="GO:0006623">
    <property type="term" value="P:protein targeting to vacuole"/>
    <property type="evidence" value="ECO:0007669"/>
    <property type="project" value="TreeGrafter"/>
</dbReference>
<feature type="region of interest" description="Disordered" evidence="9">
    <location>
        <begin position="160"/>
        <end position="230"/>
    </location>
</feature>
<dbReference type="PROSITE" id="PS51314">
    <property type="entry name" value="VPS37_C"/>
    <property type="match status" value="1"/>
</dbReference>
<keyword evidence="5 8" id="KW-0653">Protein transport</keyword>
<name>A0A9Q1D7H6_CONCO</name>
<comment type="subcellular location">
    <subcellularLocation>
        <location evidence="1">Late endosome membrane</location>
        <topology evidence="1">Peripheral membrane protein</topology>
    </subcellularLocation>
</comment>
<gene>
    <name evidence="11" type="ORF">COCON_G00168530</name>
</gene>
<dbReference type="InterPro" id="IPR029012">
    <property type="entry name" value="Helix_hairpin_bin_sf"/>
</dbReference>
<evidence type="ECO:0000256" key="9">
    <source>
        <dbReference type="SAM" id="MobiDB-lite"/>
    </source>
</evidence>
<dbReference type="GO" id="GO:0048306">
    <property type="term" value="F:calcium-dependent protein binding"/>
    <property type="evidence" value="ECO:0007669"/>
    <property type="project" value="UniProtKB-ARBA"/>
</dbReference>
<comment type="similarity">
    <text evidence="2">Belongs to the VPS37 family.</text>
</comment>
<evidence type="ECO:0000259" key="10">
    <source>
        <dbReference type="PROSITE" id="PS51314"/>
    </source>
</evidence>
<feature type="compositionally biased region" description="Low complexity" evidence="9">
    <location>
        <begin position="178"/>
        <end position="191"/>
    </location>
</feature>
<evidence type="ECO:0000256" key="4">
    <source>
        <dbReference type="ARBA" id="ARBA00022753"/>
    </source>
</evidence>
<keyword evidence="4" id="KW-0967">Endosome</keyword>
<proteinExistence type="inferred from homology"/>
<dbReference type="GO" id="GO:0031902">
    <property type="term" value="C:late endosome membrane"/>
    <property type="evidence" value="ECO:0007669"/>
    <property type="project" value="UniProtKB-SubCell"/>
</dbReference>
<feature type="domain" description="VPS37 C-terminal" evidence="10">
    <location>
        <begin position="82"/>
        <end position="171"/>
    </location>
</feature>
<dbReference type="PANTHER" id="PTHR13678">
    <property type="entry name" value="VACUOLAR PROTEIN SORTING-ASSOCIATED PROTEIN 37"/>
    <property type="match status" value="1"/>
</dbReference>
<accession>A0A9Q1D7H6</accession>
<keyword evidence="6" id="KW-0472">Membrane</keyword>
<evidence type="ECO:0000313" key="12">
    <source>
        <dbReference type="Proteomes" id="UP001152803"/>
    </source>
</evidence>
<dbReference type="GO" id="GO:0039702">
    <property type="term" value="P:viral budding via host ESCRT complex"/>
    <property type="evidence" value="ECO:0007669"/>
    <property type="project" value="UniProtKB-ARBA"/>
</dbReference>
<evidence type="ECO:0000256" key="6">
    <source>
        <dbReference type="ARBA" id="ARBA00023136"/>
    </source>
</evidence>
<dbReference type="InterPro" id="IPR009851">
    <property type="entry name" value="Mod_r"/>
</dbReference>
<protein>
    <recommendedName>
        <fullName evidence="10">VPS37 C-terminal domain-containing protein</fullName>
    </recommendedName>
</protein>
<dbReference type="GO" id="GO:0036258">
    <property type="term" value="P:multivesicular body assembly"/>
    <property type="evidence" value="ECO:0007669"/>
    <property type="project" value="UniProtKB-ARBA"/>
</dbReference>
<evidence type="ECO:0000256" key="7">
    <source>
        <dbReference type="ARBA" id="ARBA00025010"/>
    </source>
</evidence>
<comment type="caution">
    <text evidence="11">The sequence shown here is derived from an EMBL/GenBank/DDBJ whole genome shotgun (WGS) entry which is preliminary data.</text>
</comment>
<reference evidence="11" key="1">
    <citation type="journal article" date="2023" name="Science">
        <title>Genome structures resolve the early diversification of teleost fishes.</title>
        <authorList>
            <person name="Parey E."/>
            <person name="Louis A."/>
            <person name="Montfort J."/>
            <person name="Bouchez O."/>
            <person name="Roques C."/>
            <person name="Iampietro C."/>
            <person name="Lluch J."/>
            <person name="Castinel A."/>
            <person name="Donnadieu C."/>
            <person name="Desvignes T."/>
            <person name="Floi Bucao C."/>
            <person name="Jouanno E."/>
            <person name="Wen M."/>
            <person name="Mejri S."/>
            <person name="Dirks R."/>
            <person name="Jansen H."/>
            <person name="Henkel C."/>
            <person name="Chen W.J."/>
            <person name="Zahm M."/>
            <person name="Cabau C."/>
            <person name="Klopp C."/>
            <person name="Thompson A.W."/>
            <person name="Robinson-Rechavi M."/>
            <person name="Braasch I."/>
            <person name="Lecointre G."/>
            <person name="Bobe J."/>
            <person name="Postlethwait J.H."/>
            <person name="Berthelot C."/>
            <person name="Roest Crollius H."/>
            <person name="Guiguen Y."/>
        </authorList>
    </citation>
    <scope>NUCLEOTIDE SEQUENCE</scope>
    <source>
        <strain evidence="11">Concon-B</strain>
    </source>
</reference>
<dbReference type="OrthoDB" id="10004364at2759"/>
<dbReference type="AlphaFoldDB" id="A0A9Q1D7H6"/>
<dbReference type="FunFam" id="1.10.287.660:FF:000003">
    <property type="entry name" value="vacuolar protein sorting-associated protein 37B"/>
    <property type="match status" value="1"/>
</dbReference>
<keyword evidence="3 8" id="KW-0813">Transport</keyword>
<dbReference type="GO" id="GO:0000813">
    <property type="term" value="C:ESCRT I complex"/>
    <property type="evidence" value="ECO:0007669"/>
    <property type="project" value="TreeGrafter"/>
</dbReference>
<dbReference type="Pfam" id="PF07200">
    <property type="entry name" value="Mod_r"/>
    <property type="match status" value="1"/>
</dbReference>
<evidence type="ECO:0000256" key="2">
    <source>
        <dbReference type="ARBA" id="ARBA00007617"/>
    </source>
</evidence>
<evidence type="ECO:0000256" key="5">
    <source>
        <dbReference type="ARBA" id="ARBA00022927"/>
    </source>
</evidence>
<dbReference type="GO" id="GO:0006612">
    <property type="term" value="P:protein targeting to membrane"/>
    <property type="evidence" value="ECO:0007669"/>
    <property type="project" value="TreeGrafter"/>
</dbReference>
<keyword evidence="12" id="KW-1185">Reference proteome</keyword>